<reference evidence="4" key="1">
    <citation type="journal article" date="2019" name="Int. J. Syst. Evol. Microbiol.">
        <title>The Global Catalogue of Microorganisms (GCM) 10K type strain sequencing project: providing services to taxonomists for standard genome sequencing and annotation.</title>
        <authorList>
            <consortium name="The Broad Institute Genomics Platform"/>
            <consortium name="The Broad Institute Genome Sequencing Center for Infectious Disease"/>
            <person name="Wu L."/>
            <person name="Ma J."/>
        </authorList>
    </citation>
    <scope>NUCLEOTIDE SEQUENCE [LARGE SCALE GENOMIC DNA]</scope>
    <source>
        <strain evidence="4">JCM 19129</strain>
    </source>
</reference>
<accession>A0ABP9G2T4</accession>
<name>A0ABP9G2T4_9MICC</name>
<dbReference type="InterPro" id="IPR020568">
    <property type="entry name" value="Ribosomal_Su5_D2-typ_SF"/>
</dbReference>
<dbReference type="RefSeq" id="WP_345478422.1">
    <property type="nucleotide sequence ID" value="NZ_BAABLW010000007.1"/>
</dbReference>
<evidence type="ECO:0000313" key="4">
    <source>
        <dbReference type="Proteomes" id="UP001500368"/>
    </source>
</evidence>
<evidence type="ECO:0000259" key="2">
    <source>
        <dbReference type="Pfam" id="PF01205"/>
    </source>
</evidence>
<proteinExistence type="inferred from homology"/>
<protein>
    <submittedName>
        <fullName evidence="3">YigZ family protein</fullName>
    </submittedName>
</protein>
<dbReference type="Proteomes" id="UP001500368">
    <property type="component" value="Unassembled WGS sequence"/>
</dbReference>
<dbReference type="InterPro" id="IPR036956">
    <property type="entry name" value="Impact_N_sf"/>
</dbReference>
<feature type="domain" description="Impact N-terminal" evidence="2">
    <location>
        <begin position="27"/>
        <end position="138"/>
    </location>
</feature>
<comment type="caution">
    <text evidence="3">The sequence shown here is derived from an EMBL/GenBank/DDBJ whole genome shotgun (WGS) entry which is preliminary data.</text>
</comment>
<sequence>MDSPSTAASAYTVLASDTEIITEIDRKKSRFLTVMRRAESSDRAHQLVDDLRRTHPTARHHCSAWVIGADRRIQRANDDGEPSGTAGAPMLEALVKASMPSGREDLSDVVVVVVRWFGDTLLGAGGLVSAYSDSVIAALDSAGASGAFRRHQRLRHYSLLAPIAEAGRWENELRSTGVSVLNTDYGKIPGNAALTLAIPDEMDQANQLAAKTAAVSSGTASLEELGTAWVDL</sequence>
<dbReference type="EMBL" id="BAABLW010000007">
    <property type="protein sequence ID" value="GAA4926717.1"/>
    <property type="molecule type" value="Genomic_DNA"/>
</dbReference>
<dbReference type="SUPFAM" id="SSF54211">
    <property type="entry name" value="Ribosomal protein S5 domain 2-like"/>
    <property type="match status" value="1"/>
</dbReference>
<dbReference type="PANTHER" id="PTHR16301:SF20">
    <property type="entry name" value="IMPACT FAMILY MEMBER YIGZ"/>
    <property type="match status" value="1"/>
</dbReference>
<dbReference type="InterPro" id="IPR001498">
    <property type="entry name" value="Impact_N"/>
</dbReference>
<keyword evidence="4" id="KW-1185">Reference proteome</keyword>
<dbReference type="InterPro" id="IPR023582">
    <property type="entry name" value="Impact"/>
</dbReference>
<organism evidence="3 4">
    <name type="scientific">Nesterenkonia rhizosphaerae</name>
    <dbReference type="NCBI Taxonomy" id="1348272"/>
    <lineage>
        <taxon>Bacteria</taxon>
        <taxon>Bacillati</taxon>
        <taxon>Actinomycetota</taxon>
        <taxon>Actinomycetes</taxon>
        <taxon>Micrococcales</taxon>
        <taxon>Micrococcaceae</taxon>
        <taxon>Nesterenkonia</taxon>
    </lineage>
</organism>
<gene>
    <name evidence="3" type="ORF">GCM10025790_25890</name>
</gene>
<dbReference type="Gene3D" id="3.30.230.30">
    <property type="entry name" value="Impact, N-terminal domain"/>
    <property type="match status" value="1"/>
</dbReference>
<evidence type="ECO:0000313" key="3">
    <source>
        <dbReference type="EMBL" id="GAA4926717.1"/>
    </source>
</evidence>
<dbReference type="Pfam" id="PF01205">
    <property type="entry name" value="Impact_N"/>
    <property type="match status" value="1"/>
</dbReference>
<evidence type="ECO:0000256" key="1">
    <source>
        <dbReference type="ARBA" id="ARBA00007665"/>
    </source>
</evidence>
<dbReference type="PANTHER" id="PTHR16301">
    <property type="entry name" value="IMPACT-RELATED"/>
    <property type="match status" value="1"/>
</dbReference>
<comment type="similarity">
    <text evidence="1">Belongs to the IMPACT family.</text>
</comment>